<dbReference type="EMBL" id="CAMAPE010000010">
    <property type="protein sequence ID" value="CAH9076173.1"/>
    <property type="molecule type" value="Genomic_DNA"/>
</dbReference>
<evidence type="ECO:0000256" key="1">
    <source>
        <dbReference type="SAM" id="MobiDB-lite"/>
    </source>
</evidence>
<organism evidence="2 3">
    <name type="scientific">Cuscuta europaea</name>
    <name type="common">European dodder</name>
    <dbReference type="NCBI Taxonomy" id="41803"/>
    <lineage>
        <taxon>Eukaryota</taxon>
        <taxon>Viridiplantae</taxon>
        <taxon>Streptophyta</taxon>
        <taxon>Embryophyta</taxon>
        <taxon>Tracheophyta</taxon>
        <taxon>Spermatophyta</taxon>
        <taxon>Magnoliopsida</taxon>
        <taxon>eudicotyledons</taxon>
        <taxon>Gunneridae</taxon>
        <taxon>Pentapetalae</taxon>
        <taxon>asterids</taxon>
        <taxon>lamiids</taxon>
        <taxon>Solanales</taxon>
        <taxon>Convolvulaceae</taxon>
        <taxon>Cuscuteae</taxon>
        <taxon>Cuscuta</taxon>
        <taxon>Cuscuta subgen. Cuscuta</taxon>
    </lineage>
</organism>
<feature type="compositionally biased region" description="Polar residues" evidence="1">
    <location>
        <begin position="1"/>
        <end position="12"/>
    </location>
</feature>
<dbReference type="AlphaFoldDB" id="A0A9P0YUJ9"/>
<sequence length="182" mass="20263">MRNCRNPKSNPLHTHPPTLPARPLSDRHPNSSSRFWVEEERRRGRYTTATLSGSPYSPAPEEMQGDDGHRPLLSALEARRDAIDRVFGVRLRTATDNMLFGSSMASLAQSVSHGIVNVSQIVTIKFKAVEDYLTWRTQFEYVLVSQGPFGMVDGSIQSDQGNCGGRLLKRVYKGGGIQSEED</sequence>
<evidence type="ECO:0000313" key="2">
    <source>
        <dbReference type="EMBL" id="CAH9076173.1"/>
    </source>
</evidence>
<feature type="region of interest" description="Disordered" evidence="1">
    <location>
        <begin position="1"/>
        <end position="42"/>
    </location>
</feature>
<dbReference type="Proteomes" id="UP001152484">
    <property type="component" value="Unassembled WGS sequence"/>
</dbReference>
<keyword evidence="3" id="KW-1185">Reference proteome</keyword>
<accession>A0A9P0YUJ9</accession>
<reference evidence="2" key="1">
    <citation type="submission" date="2022-07" db="EMBL/GenBank/DDBJ databases">
        <authorList>
            <person name="Macas J."/>
            <person name="Novak P."/>
            <person name="Neumann P."/>
        </authorList>
    </citation>
    <scope>NUCLEOTIDE SEQUENCE</scope>
</reference>
<feature type="region of interest" description="Disordered" evidence="1">
    <location>
        <begin position="47"/>
        <end position="66"/>
    </location>
</feature>
<name>A0A9P0YUJ9_CUSEU</name>
<proteinExistence type="predicted"/>
<protein>
    <submittedName>
        <fullName evidence="2">Uncharacterized protein</fullName>
    </submittedName>
</protein>
<gene>
    <name evidence="2" type="ORF">CEURO_LOCUS5730</name>
</gene>
<evidence type="ECO:0000313" key="3">
    <source>
        <dbReference type="Proteomes" id="UP001152484"/>
    </source>
</evidence>
<comment type="caution">
    <text evidence="2">The sequence shown here is derived from an EMBL/GenBank/DDBJ whole genome shotgun (WGS) entry which is preliminary data.</text>
</comment>